<dbReference type="Proteomes" id="UP000053477">
    <property type="component" value="Unassembled WGS sequence"/>
</dbReference>
<dbReference type="STRING" id="27342.A0A0H2R7J6"/>
<feature type="binding site" description="axial binding residue" evidence="9">
    <location>
        <position position="464"/>
    </location>
    <ligand>
        <name>heme</name>
        <dbReference type="ChEBI" id="CHEBI:30413"/>
    </ligand>
    <ligandPart>
        <name>Fe</name>
        <dbReference type="ChEBI" id="CHEBI:18248"/>
    </ligandPart>
</feature>
<keyword evidence="4 9" id="KW-0349">Heme</keyword>
<dbReference type="GO" id="GO:0005506">
    <property type="term" value="F:iron ion binding"/>
    <property type="evidence" value="ECO:0007669"/>
    <property type="project" value="InterPro"/>
</dbReference>
<evidence type="ECO:0000256" key="12">
    <source>
        <dbReference type="SAM" id="Phobius"/>
    </source>
</evidence>
<dbReference type="SUPFAM" id="SSF48264">
    <property type="entry name" value="Cytochrome P450"/>
    <property type="match status" value="1"/>
</dbReference>
<dbReference type="OrthoDB" id="1055148at2759"/>
<dbReference type="GO" id="GO:0016705">
    <property type="term" value="F:oxidoreductase activity, acting on paired donors, with incorporation or reduction of molecular oxygen"/>
    <property type="evidence" value="ECO:0007669"/>
    <property type="project" value="InterPro"/>
</dbReference>
<keyword evidence="12" id="KW-0812">Transmembrane</keyword>
<evidence type="ECO:0000256" key="3">
    <source>
        <dbReference type="ARBA" id="ARBA00010617"/>
    </source>
</evidence>
<dbReference type="AlphaFoldDB" id="A0A0H2R7J6"/>
<feature type="compositionally biased region" description="Basic and acidic residues" evidence="11">
    <location>
        <begin position="1"/>
        <end position="12"/>
    </location>
</feature>
<dbReference type="InParanoid" id="A0A0H2R7J6"/>
<evidence type="ECO:0000256" key="7">
    <source>
        <dbReference type="ARBA" id="ARBA00023004"/>
    </source>
</evidence>
<evidence type="ECO:0000256" key="6">
    <source>
        <dbReference type="ARBA" id="ARBA00023002"/>
    </source>
</evidence>
<evidence type="ECO:0000256" key="11">
    <source>
        <dbReference type="SAM" id="MobiDB-lite"/>
    </source>
</evidence>
<keyword evidence="12" id="KW-0472">Membrane</keyword>
<dbReference type="GO" id="GO:0004497">
    <property type="term" value="F:monooxygenase activity"/>
    <property type="evidence" value="ECO:0007669"/>
    <property type="project" value="UniProtKB-KW"/>
</dbReference>
<evidence type="ECO:0000313" key="14">
    <source>
        <dbReference type="Proteomes" id="UP000053477"/>
    </source>
</evidence>
<feature type="region of interest" description="Disordered" evidence="11">
    <location>
        <begin position="1"/>
        <end position="21"/>
    </location>
</feature>
<proteinExistence type="inferred from homology"/>
<protein>
    <submittedName>
        <fullName evidence="13">Cytochrome P450</fullName>
    </submittedName>
</protein>
<evidence type="ECO:0000256" key="9">
    <source>
        <dbReference type="PIRSR" id="PIRSR602401-1"/>
    </source>
</evidence>
<dbReference type="CDD" id="cd11065">
    <property type="entry name" value="CYP64-like"/>
    <property type="match status" value="1"/>
</dbReference>
<evidence type="ECO:0000256" key="4">
    <source>
        <dbReference type="ARBA" id="ARBA00022617"/>
    </source>
</evidence>
<accession>A0A0H2R7J6</accession>
<keyword evidence="5 9" id="KW-0479">Metal-binding</keyword>
<dbReference type="PANTHER" id="PTHR46300:SF7">
    <property type="entry name" value="P450, PUTATIVE (EUROFUNG)-RELATED"/>
    <property type="match status" value="1"/>
</dbReference>
<dbReference type="Pfam" id="PF00067">
    <property type="entry name" value="p450"/>
    <property type="match status" value="1"/>
</dbReference>
<evidence type="ECO:0000256" key="1">
    <source>
        <dbReference type="ARBA" id="ARBA00001971"/>
    </source>
</evidence>
<sequence length="553" mass="62680">MTPREYKNERRKPPSNNSALRGLLPDLSRMHSARTMLDLFILEYRTYFSTFIPLCVIILILLRRRARKPLPPGPRRWPIIGNISDFSEGLDATHWAKHKDVYGPLSSAEAFGKTFIIVKDAKVASDLLDQTFNGKLCGFRVVPSMKPPGVQWRTFRKQFYSTLGTRTSVSVYHDMLEFESRMLLLNLMKSPDDFFKHLQTYAGATTLNLCFGYSVSRHGSDPLVKLARAADNAFDESITKMWMVDLLPFLQYVPGWLPGMGFKEVAKHIASVFQEFRDRPFDFTKVQLTKGKAPASFVATQLEKSSGSSEEEEVIKLTASALYAGGSDTTVAALEGFMLAMTLNPEIIRKAQAEIDTVVGLDRLPQISDRPRMPYIDAIMKEVLRWQVPVPMSLPRATKDEDEYNGYRIPAGSTVLPNIWMMCHDPSHYHDPFEFRPERFLPDGERKTEPDPKRLVFGFGRRICPGKEFAEASLFIAFSMILATFDISKAQDKLGREIVLRVENTMGVLNHPKKFECRIVPRSENAVALIKSVKNETAYDLDDSGNLPPSNIY</sequence>
<dbReference type="Gene3D" id="1.10.630.10">
    <property type="entry name" value="Cytochrome P450"/>
    <property type="match status" value="1"/>
</dbReference>
<evidence type="ECO:0000256" key="10">
    <source>
        <dbReference type="RuleBase" id="RU000461"/>
    </source>
</evidence>
<dbReference type="PANTHER" id="PTHR46300">
    <property type="entry name" value="P450, PUTATIVE (EUROFUNG)-RELATED-RELATED"/>
    <property type="match status" value="1"/>
</dbReference>
<keyword evidence="6 10" id="KW-0560">Oxidoreductase</keyword>
<feature type="transmembrane region" description="Helical" evidence="12">
    <location>
        <begin position="44"/>
        <end position="62"/>
    </location>
</feature>
<dbReference type="InterPro" id="IPR036396">
    <property type="entry name" value="Cyt_P450_sf"/>
</dbReference>
<dbReference type="PROSITE" id="PS00086">
    <property type="entry name" value="CYTOCHROME_P450"/>
    <property type="match status" value="1"/>
</dbReference>
<dbReference type="InterPro" id="IPR001128">
    <property type="entry name" value="Cyt_P450"/>
</dbReference>
<dbReference type="InterPro" id="IPR017972">
    <property type="entry name" value="Cyt_P450_CS"/>
</dbReference>
<comment type="pathway">
    <text evidence="2">Secondary metabolite biosynthesis.</text>
</comment>
<comment type="cofactor">
    <cofactor evidence="1 9">
        <name>heme</name>
        <dbReference type="ChEBI" id="CHEBI:30413"/>
    </cofactor>
</comment>
<dbReference type="PRINTS" id="PR00463">
    <property type="entry name" value="EP450I"/>
</dbReference>
<dbReference type="GO" id="GO:0020037">
    <property type="term" value="F:heme binding"/>
    <property type="evidence" value="ECO:0007669"/>
    <property type="project" value="InterPro"/>
</dbReference>
<evidence type="ECO:0000256" key="8">
    <source>
        <dbReference type="ARBA" id="ARBA00023033"/>
    </source>
</evidence>
<keyword evidence="7 9" id="KW-0408">Iron</keyword>
<name>A0A0H2R7J6_9AGAM</name>
<keyword evidence="8 10" id="KW-0503">Monooxygenase</keyword>
<gene>
    <name evidence="13" type="ORF">SCHPADRAFT_923391</name>
</gene>
<dbReference type="PRINTS" id="PR00385">
    <property type="entry name" value="P450"/>
</dbReference>
<evidence type="ECO:0000256" key="5">
    <source>
        <dbReference type="ARBA" id="ARBA00022723"/>
    </source>
</evidence>
<comment type="similarity">
    <text evidence="3 10">Belongs to the cytochrome P450 family.</text>
</comment>
<keyword evidence="14" id="KW-1185">Reference proteome</keyword>
<dbReference type="EMBL" id="KQ086311">
    <property type="protein sequence ID" value="KLO05418.1"/>
    <property type="molecule type" value="Genomic_DNA"/>
</dbReference>
<dbReference type="InterPro" id="IPR002401">
    <property type="entry name" value="Cyt_P450_E_grp-I"/>
</dbReference>
<keyword evidence="12" id="KW-1133">Transmembrane helix</keyword>
<evidence type="ECO:0000313" key="13">
    <source>
        <dbReference type="EMBL" id="KLO05418.1"/>
    </source>
</evidence>
<organism evidence="13 14">
    <name type="scientific">Schizopora paradoxa</name>
    <dbReference type="NCBI Taxonomy" id="27342"/>
    <lineage>
        <taxon>Eukaryota</taxon>
        <taxon>Fungi</taxon>
        <taxon>Dikarya</taxon>
        <taxon>Basidiomycota</taxon>
        <taxon>Agaricomycotina</taxon>
        <taxon>Agaricomycetes</taxon>
        <taxon>Hymenochaetales</taxon>
        <taxon>Schizoporaceae</taxon>
        <taxon>Schizopora</taxon>
    </lineage>
</organism>
<dbReference type="InterPro" id="IPR050364">
    <property type="entry name" value="Cytochrome_P450_fung"/>
</dbReference>
<reference evidence="13 14" key="1">
    <citation type="submission" date="2015-04" db="EMBL/GenBank/DDBJ databases">
        <title>Complete genome sequence of Schizopora paradoxa KUC8140, a cosmopolitan wood degrader in East Asia.</title>
        <authorList>
            <consortium name="DOE Joint Genome Institute"/>
            <person name="Min B."/>
            <person name="Park H."/>
            <person name="Jang Y."/>
            <person name="Kim J.-J."/>
            <person name="Kim K.H."/>
            <person name="Pangilinan J."/>
            <person name="Lipzen A."/>
            <person name="Riley R."/>
            <person name="Grigoriev I.V."/>
            <person name="Spatafora J.W."/>
            <person name="Choi I.-G."/>
        </authorList>
    </citation>
    <scope>NUCLEOTIDE SEQUENCE [LARGE SCALE GENOMIC DNA]</scope>
    <source>
        <strain evidence="13 14">KUC8140</strain>
    </source>
</reference>
<evidence type="ECO:0000256" key="2">
    <source>
        <dbReference type="ARBA" id="ARBA00005179"/>
    </source>
</evidence>